<dbReference type="EMBL" id="DXHV01000034">
    <property type="protein sequence ID" value="HIW00151.1"/>
    <property type="molecule type" value="Genomic_DNA"/>
</dbReference>
<proteinExistence type="predicted"/>
<dbReference type="Proteomes" id="UP000886752">
    <property type="component" value="Unassembled WGS sequence"/>
</dbReference>
<evidence type="ECO:0000313" key="1">
    <source>
        <dbReference type="EMBL" id="HIW00151.1"/>
    </source>
</evidence>
<accession>A0A9D1PVU1</accession>
<protein>
    <submittedName>
        <fullName evidence="1">Recombination-associated protein RdgC</fullName>
    </submittedName>
</protein>
<comment type="caution">
    <text evidence="1">The sequence shown here is derived from an EMBL/GenBank/DDBJ whole genome shotgun (WGS) entry which is preliminary data.</text>
</comment>
<dbReference type="InterPro" id="IPR007476">
    <property type="entry name" value="RdgC"/>
</dbReference>
<sequence>MGFLNASCSFTRFSIVDPVPDELWGDIPDLLRKGALLDIDELPEMQATGWVCFEDYLDTKWVTAPPHKGAYMAFSLRIDTRRIPAGVIRKHVTLALKKEKEALQQQGKTYVSKERRKEIKEQVILKLRMRFLPVPAEINVVWNTQTNEVWLASTQTKVIELFMQLFLDTFQLHLQQLTPSALAVNLLGEGVVDNINRIEATAFA</sequence>
<name>A0A9D1PVU1_9BACT</name>
<organism evidence="1 2">
    <name type="scientific">Candidatus Desulfovibrio intestinipullorum</name>
    <dbReference type="NCBI Taxonomy" id="2838536"/>
    <lineage>
        <taxon>Bacteria</taxon>
        <taxon>Pseudomonadati</taxon>
        <taxon>Thermodesulfobacteriota</taxon>
        <taxon>Desulfovibrionia</taxon>
        <taxon>Desulfovibrionales</taxon>
        <taxon>Desulfovibrionaceae</taxon>
        <taxon>Desulfovibrio</taxon>
    </lineage>
</organism>
<dbReference type="GO" id="GO:0006310">
    <property type="term" value="P:DNA recombination"/>
    <property type="evidence" value="ECO:0007669"/>
    <property type="project" value="InterPro"/>
</dbReference>
<evidence type="ECO:0000313" key="2">
    <source>
        <dbReference type="Proteomes" id="UP000886752"/>
    </source>
</evidence>
<reference evidence="1" key="2">
    <citation type="submission" date="2021-04" db="EMBL/GenBank/DDBJ databases">
        <authorList>
            <person name="Gilroy R."/>
        </authorList>
    </citation>
    <scope>NUCLEOTIDE SEQUENCE</scope>
    <source>
        <strain evidence="1">ChiHecec2B26-446</strain>
    </source>
</reference>
<dbReference type="AlphaFoldDB" id="A0A9D1PVU1"/>
<gene>
    <name evidence="1" type="ORF">H9894_03055</name>
</gene>
<reference evidence="1" key="1">
    <citation type="journal article" date="2021" name="PeerJ">
        <title>Extensive microbial diversity within the chicken gut microbiome revealed by metagenomics and culture.</title>
        <authorList>
            <person name="Gilroy R."/>
            <person name="Ravi A."/>
            <person name="Getino M."/>
            <person name="Pursley I."/>
            <person name="Horton D.L."/>
            <person name="Alikhan N.F."/>
            <person name="Baker D."/>
            <person name="Gharbi K."/>
            <person name="Hall N."/>
            <person name="Watson M."/>
            <person name="Adriaenssens E.M."/>
            <person name="Foster-Nyarko E."/>
            <person name="Jarju S."/>
            <person name="Secka A."/>
            <person name="Antonio M."/>
            <person name="Oren A."/>
            <person name="Chaudhuri R.R."/>
            <person name="La Ragione R."/>
            <person name="Hildebrand F."/>
            <person name="Pallen M.J."/>
        </authorList>
    </citation>
    <scope>NUCLEOTIDE SEQUENCE</scope>
    <source>
        <strain evidence="1">ChiHecec2B26-446</strain>
    </source>
</reference>
<dbReference type="Pfam" id="PF04381">
    <property type="entry name" value="RdgC"/>
    <property type="match status" value="1"/>
</dbReference>